<name>A0AAV2EZS7_9ROSI</name>
<dbReference type="AlphaFoldDB" id="A0AAV2EZS7"/>
<sequence length="77" mass="8610">MGCCKWCWCHSKCGEEVAQYETVTLPVLQLLSLLSYSLLQLQLWMSTWLLGCFTGGEFSDHIVHLVSGNLLVPAPSH</sequence>
<dbReference type="Proteomes" id="UP001497516">
    <property type="component" value="Chromosome 5"/>
</dbReference>
<dbReference type="EMBL" id="OZ034818">
    <property type="protein sequence ID" value="CAL1390910.1"/>
    <property type="molecule type" value="Genomic_DNA"/>
</dbReference>
<proteinExistence type="predicted"/>
<gene>
    <name evidence="1" type="ORF">LTRI10_LOCUS31665</name>
</gene>
<evidence type="ECO:0000313" key="1">
    <source>
        <dbReference type="EMBL" id="CAL1390910.1"/>
    </source>
</evidence>
<evidence type="ECO:0000313" key="2">
    <source>
        <dbReference type="Proteomes" id="UP001497516"/>
    </source>
</evidence>
<accession>A0AAV2EZS7</accession>
<protein>
    <submittedName>
        <fullName evidence="1">Uncharacterized protein</fullName>
    </submittedName>
</protein>
<organism evidence="1 2">
    <name type="scientific">Linum trigynum</name>
    <dbReference type="NCBI Taxonomy" id="586398"/>
    <lineage>
        <taxon>Eukaryota</taxon>
        <taxon>Viridiplantae</taxon>
        <taxon>Streptophyta</taxon>
        <taxon>Embryophyta</taxon>
        <taxon>Tracheophyta</taxon>
        <taxon>Spermatophyta</taxon>
        <taxon>Magnoliopsida</taxon>
        <taxon>eudicotyledons</taxon>
        <taxon>Gunneridae</taxon>
        <taxon>Pentapetalae</taxon>
        <taxon>rosids</taxon>
        <taxon>fabids</taxon>
        <taxon>Malpighiales</taxon>
        <taxon>Linaceae</taxon>
        <taxon>Linum</taxon>
    </lineage>
</organism>
<keyword evidence="2" id="KW-1185">Reference proteome</keyword>
<reference evidence="1 2" key="1">
    <citation type="submission" date="2024-04" db="EMBL/GenBank/DDBJ databases">
        <authorList>
            <person name="Fracassetti M."/>
        </authorList>
    </citation>
    <scope>NUCLEOTIDE SEQUENCE [LARGE SCALE GENOMIC DNA]</scope>
</reference>